<evidence type="ECO:0000256" key="6">
    <source>
        <dbReference type="ARBA" id="ARBA00022801"/>
    </source>
</evidence>
<evidence type="ECO:0000256" key="7">
    <source>
        <dbReference type="ARBA" id="ARBA00022842"/>
    </source>
</evidence>
<dbReference type="Gene3D" id="3.40.50.1000">
    <property type="entry name" value="HAD superfamily/HAD-like"/>
    <property type="match status" value="1"/>
</dbReference>
<evidence type="ECO:0000256" key="2">
    <source>
        <dbReference type="ARBA" id="ARBA00005135"/>
    </source>
</evidence>
<dbReference type="InParanoid" id="A0A0G4EWJ0"/>
<accession>A0A0G4EWJ0</accession>
<dbReference type="EMBL" id="CDMY01000326">
    <property type="protein sequence ID" value="CEM02419.1"/>
    <property type="molecule type" value="Genomic_DNA"/>
</dbReference>
<keyword evidence="11" id="KW-1185">Reference proteome</keyword>
<dbReference type="Pfam" id="PF00702">
    <property type="entry name" value="Hydrolase"/>
    <property type="match status" value="1"/>
</dbReference>
<evidence type="ECO:0000256" key="5">
    <source>
        <dbReference type="ARBA" id="ARBA00022723"/>
    </source>
</evidence>
<dbReference type="AlphaFoldDB" id="A0A0G4EWJ0"/>
<keyword evidence="4" id="KW-0028">Amino-acid biosynthesis</keyword>
<evidence type="ECO:0000313" key="11">
    <source>
        <dbReference type="Proteomes" id="UP000041254"/>
    </source>
</evidence>
<dbReference type="CDD" id="cd04309">
    <property type="entry name" value="HAD_PSP_eu"/>
    <property type="match status" value="1"/>
</dbReference>
<dbReference type="InterPro" id="IPR036412">
    <property type="entry name" value="HAD-like_sf"/>
</dbReference>
<proteinExistence type="predicted"/>
<dbReference type="NCBIfam" id="TIGR01488">
    <property type="entry name" value="HAD-SF-IB"/>
    <property type="match status" value="1"/>
</dbReference>
<comment type="pathway">
    <text evidence="2">Amino-acid biosynthesis; L-serine biosynthesis; L-serine from 3-phospho-D-glycerate: step 3/3.</text>
</comment>
<organism evidence="10 11">
    <name type="scientific">Vitrella brassicaformis (strain CCMP3155)</name>
    <dbReference type="NCBI Taxonomy" id="1169540"/>
    <lineage>
        <taxon>Eukaryota</taxon>
        <taxon>Sar</taxon>
        <taxon>Alveolata</taxon>
        <taxon>Colpodellida</taxon>
        <taxon>Vitrellaceae</taxon>
        <taxon>Vitrella</taxon>
    </lineage>
</organism>
<dbReference type="PANTHER" id="PTHR43344">
    <property type="entry name" value="PHOSPHOSERINE PHOSPHATASE"/>
    <property type="match status" value="1"/>
</dbReference>
<sequence>MAVRRRALLRIVVFILILASASLARSRRLLSAASTTARHMSAALATATSSCPPDEQSAGALCASHRSAAPCRIDSAKSALRDADIVCFDVDSTVLTYEAIDEFATYLDKSEGVAALTREAMEGGMKYEDALERRLQLMQPTRADVEGFINTHDIKLSSGIEQVVSLLQRRGTAVYLVSGGFRFLLEPLADALKIPRTNIYANELYFDTHGNYAGFDRSAPTSRDGGKAEAVAAIIQGNNTSAHNTANKGSGKGLNVVMVGDGATDLQARPPASVFIGYGGVSVRKAVKEGADWFVTDFTELIDVLRG</sequence>
<dbReference type="InterPro" id="IPR023214">
    <property type="entry name" value="HAD_sf"/>
</dbReference>
<dbReference type="InterPro" id="IPR050582">
    <property type="entry name" value="HAD-like_SerB"/>
</dbReference>
<evidence type="ECO:0000256" key="1">
    <source>
        <dbReference type="ARBA" id="ARBA00001946"/>
    </source>
</evidence>
<dbReference type="PANTHER" id="PTHR43344:SF2">
    <property type="entry name" value="PHOSPHOSERINE PHOSPHATASE"/>
    <property type="match status" value="1"/>
</dbReference>
<dbReference type="GO" id="GO:0005737">
    <property type="term" value="C:cytoplasm"/>
    <property type="evidence" value="ECO:0007669"/>
    <property type="project" value="TreeGrafter"/>
</dbReference>
<protein>
    <recommendedName>
        <fullName evidence="3">phosphoserine phosphatase</fullName>
        <ecNumber evidence="3">3.1.3.3</ecNumber>
    </recommendedName>
</protein>
<reference evidence="10 11" key="1">
    <citation type="submission" date="2014-11" db="EMBL/GenBank/DDBJ databases">
        <authorList>
            <person name="Zhu J."/>
            <person name="Qi W."/>
            <person name="Song R."/>
        </authorList>
    </citation>
    <scope>NUCLEOTIDE SEQUENCE [LARGE SCALE GENOMIC DNA]</scope>
</reference>
<evidence type="ECO:0000256" key="3">
    <source>
        <dbReference type="ARBA" id="ARBA00012640"/>
    </source>
</evidence>
<dbReference type="OrthoDB" id="27226at2759"/>
<dbReference type="GO" id="GO:0036424">
    <property type="term" value="F:L-phosphoserine phosphatase activity"/>
    <property type="evidence" value="ECO:0007669"/>
    <property type="project" value="TreeGrafter"/>
</dbReference>
<comment type="cofactor">
    <cofactor evidence="1">
        <name>Mg(2+)</name>
        <dbReference type="ChEBI" id="CHEBI:18420"/>
    </cofactor>
</comment>
<dbReference type="OMA" id="ANYFIGF"/>
<keyword evidence="8" id="KW-0718">Serine biosynthesis</keyword>
<dbReference type="SUPFAM" id="SSF56784">
    <property type="entry name" value="HAD-like"/>
    <property type="match status" value="1"/>
</dbReference>
<evidence type="ECO:0000256" key="8">
    <source>
        <dbReference type="ARBA" id="ARBA00023299"/>
    </source>
</evidence>
<evidence type="ECO:0000256" key="4">
    <source>
        <dbReference type="ARBA" id="ARBA00022605"/>
    </source>
</evidence>
<dbReference type="GO" id="GO:0006564">
    <property type="term" value="P:L-serine biosynthetic process"/>
    <property type="evidence" value="ECO:0007669"/>
    <property type="project" value="UniProtKB-KW"/>
</dbReference>
<keyword evidence="5" id="KW-0479">Metal-binding</keyword>
<evidence type="ECO:0000313" key="10">
    <source>
        <dbReference type="EMBL" id="CEM02419.1"/>
    </source>
</evidence>
<name>A0A0G4EWJ0_VITBC</name>
<keyword evidence="6" id="KW-0378">Hydrolase</keyword>
<keyword evidence="9" id="KW-0732">Signal</keyword>
<dbReference type="STRING" id="1169540.A0A0G4EWJ0"/>
<dbReference type="Gene3D" id="1.10.150.210">
    <property type="entry name" value="Phosphoserine phosphatase, domain 2"/>
    <property type="match status" value="1"/>
</dbReference>
<dbReference type="VEuPathDB" id="CryptoDB:Vbra_13568"/>
<feature type="chain" id="PRO_5005187935" description="phosphoserine phosphatase" evidence="9">
    <location>
        <begin position="25"/>
        <end position="307"/>
    </location>
</feature>
<keyword evidence="7" id="KW-0460">Magnesium</keyword>
<evidence type="ECO:0000256" key="9">
    <source>
        <dbReference type="SAM" id="SignalP"/>
    </source>
</evidence>
<dbReference type="Proteomes" id="UP000041254">
    <property type="component" value="Unassembled WGS sequence"/>
</dbReference>
<dbReference type="EC" id="3.1.3.3" evidence="3"/>
<feature type="signal peptide" evidence="9">
    <location>
        <begin position="1"/>
        <end position="24"/>
    </location>
</feature>
<gene>
    <name evidence="10" type="ORF">Vbra_13568</name>
</gene>
<dbReference type="GO" id="GO:0000287">
    <property type="term" value="F:magnesium ion binding"/>
    <property type="evidence" value="ECO:0007669"/>
    <property type="project" value="TreeGrafter"/>
</dbReference>